<evidence type="ECO:0000313" key="9">
    <source>
        <dbReference type="Proteomes" id="UP001283341"/>
    </source>
</evidence>
<dbReference type="InterPro" id="IPR007248">
    <property type="entry name" value="Mpv17_PMP22"/>
</dbReference>
<evidence type="ECO:0000256" key="2">
    <source>
        <dbReference type="ARBA" id="ARBA00006824"/>
    </source>
</evidence>
<comment type="caution">
    <text evidence="8">The sequence shown here is derived from an EMBL/GenBank/DDBJ whole genome shotgun (WGS) entry which is preliminary data.</text>
</comment>
<protein>
    <submittedName>
        <fullName evidence="8">Uncharacterized protein</fullName>
    </submittedName>
</protein>
<evidence type="ECO:0000256" key="4">
    <source>
        <dbReference type="ARBA" id="ARBA00022989"/>
    </source>
</evidence>
<sequence length="316" mass="34886">MITGSLCTSKEGSGAPVKPPTATTLLLSQQSEQLHLSHKRCRPPPYLHIQILVINLISDELPERIHVHTRLATCFQPRNPKMAPIPPIIIATIQSSIISGISNVLAQFIAAQREQKSFIIDWVPVVQFIMFSIVTTPPNFMWQELLEASFPSYHIEPTKEAIASAAAGNEKELDREAKEGRLVEPKLNKRNTVIKAVLDQTVGAALNTLLFSMFMHGVRAGMAHRDAAGYGEPAKGLDFLKSGSGAFQYDAVDWASVWAKSRAEFFGILKASWTFWPFVSVLNFAVLKTVEARNLTGSLAGLGWGVYMRRIERCGS</sequence>
<evidence type="ECO:0000256" key="5">
    <source>
        <dbReference type="ARBA" id="ARBA00023136"/>
    </source>
</evidence>
<evidence type="ECO:0000256" key="6">
    <source>
        <dbReference type="RuleBase" id="RU363053"/>
    </source>
</evidence>
<reference evidence="8" key="2">
    <citation type="submission" date="2023-06" db="EMBL/GenBank/DDBJ databases">
        <authorList>
            <consortium name="Lawrence Berkeley National Laboratory"/>
            <person name="Haridas S."/>
            <person name="Hensen N."/>
            <person name="Bonometti L."/>
            <person name="Westerberg I."/>
            <person name="Brannstrom I.O."/>
            <person name="Guillou S."/>
            <person name="Cros-Aarteil S."/>
            <person name="Calhoun S."/>
            <person name="Kuo A."/>
            <person name="Mondo S."/>
            <person name="Pangilinan J."/>
            <person name="Riley R."/>
            <person name="Labutti K."/>
            <person name="Andreopoulos B."/>
            <person name="Lipzen A."/>
            <person name="Chen C."/>
            <person name="Yanf M."/>
            <person name="Daum C."/>
            <person name="Ng V."/>
            <person name="Clum A."/>
            <person name="Steindorff A."/>
            <person name="Ohm R."/>
            <person name="Martin F."/>
            <person name="Silar P."/>
            <person name="Natvig D."/>
            <person name="Lalanne C."/>
            <person name="Gautier V."/>
            <person name="Ament-Velasquez S.L."/>
            <person name="Kruys A."/>
            <person name="Hutchinson M.I."/>
            <person name="Powell A.J."/>
            <person name="Barry K."/>
            <person name="Miller A.N."/>
            <person name="Grigoriev I.V."/>
            <person name="Debuchy R."/>
            <person name="Gladieux P."/>
            <person name="Thoren M.H."/>
            <person name="Johannesson H."/>
        </authorList>
    </citation>
    <scope>NUCLEOTIDE SEQUENCE</scope>
    <source>
        <strain evidence="8">CBS 118394</strain>
    </source>
</reference>
<dbReference type="PANTHER" id="PTHR11266:SF80">
    <property type="entry name" value="PEROXISOMAL MEMBRANE PROTEIN 2"/>
    <property type="match status" value="1"/>
</dbReference>
<evidence type="ECO:0000313" key="8">
    <source>
        <dbReference type="EMBL" id="KAK3330575.1"/>
    </source>
</evidence>
<dbReference type="EMBL" id="JAUEDM010000001">
    <property type="protein sequence ID" value="KAK3330575.1"/>
    <property type="molecule type" value="Genomic_DNA"/>
</dbReference>
<gene>
    <name evidence="8" type="ORF">B0H66DRAFT_544295</name>
</gene>
<keyword evidence="9" id="KW-1185">Reference proteome</keyword>
<name>A0AAE0MFR0_9PEZI</name>
<feature type="compositionally biased region" description="Polar residues" evidence="7">
    <location>
        <begin position="1"/>
        <end position="11"/>
    </location>
</feature>
<dbReference type="PANTHER" id="PTHR11266">
    <property type="entry name" value="PEROXISOMAL MEMBRANE PROTEIN 2, PXMP2 MPV17"/>
    <property type="match status" value="1"/>
</dbReference>
<evidence type="ECO:0000256" key="7">
    <source>
        <dbReference type="SAM" id="MobiDB-lite"/>
    </source>
</evidence>
<dbReference type="Pfam" id="PF04117">
    <property type="entry name" value="Mpv17_PMP22"/>
    <property type="match status" value="1"/>
</dbReference>
<keyword evidence="5" id="KW-0472">Membrane</keyword>
<feature type="region of interest" description="Disordered" evidence="7">
    <location>
        <begin position="1"/>
        <end position="20"/>
    </location>
</feature>
<evidence type="ECO:0000256" key="3">
    <source>
        <dbReference type="ARBA" id="ARBA00022692"/>
    </source>
</evidence>
<keyword evidence="4" id="KW-1133">Transmembrane helix</keyword>
<reference evidence="8" key="1">
    <citation type="journal article" date="2023" name="Mol. Phylogenet. Evol.">
        <title>Genome-scale phylogeny and comparative genomics of the fungal order Sordariales.</title>
        <authorList>
            <person name="Hensen N."/>
            <person name="Bonometti L."/>
            <person name="Westerberg I."/>
            <person name="Brannstrom I.O."/>
            <person name="Guillou S."/>
            <person name="Cros-Aarteil S."/>
            <person name="Calhoun S."/>
            <person name="Haridas S."/>
            <person name="Kuo A."/>
            <person name="Mondo S."/>
            <person name="Pangilinan J."/>
            <person name="Riley R."/>
            <person name="LaButti K."/>
            <person name="Andreopoulos B."/>
            <person name="Lipzen A."/>
            <person name="Chen C."/>
            <person name="Yan M."/>
            <person name="Daum C."/>
            <person name="Ng V."/>
            <person name="Clum A."/>
            <person name="Steindorff A."/>
            <person name="Ohm R.A."/>
            <person name="Martin F."/>
            <person name="Silar P."/>
            <person name="Natvig D.O."/>
            <person name="Lalanne C."/>
            <person name="Gautier V."/>
            <person name="Ament-Velasquez S.L."/>
            <person name="Kruys A."/>
            <person name="Hutchinson M.I."/>
            <person name="Powell A.J."/>
            <person name="Barry K."/>
            <person name="Miller A.N."/>
            <person name="Grigoriev I.V."/>
            <person name="Debuchy R."/>
            <person name="Gladieux P."/>
            <person name="Hiltunen Thoren M."/>
            <person name="Johannesson H."/>
        </authorList>
    </citation>
    <scope>NUCLEOTIDE SEQUENCE</scope>
    <source>
        <strain evidence="8">CBS 118394</strain>
    </source>
</reference>
<proteinExistence type="inferred from homology"/>
<dbReference type="Proteomes" id="UP001283341">
    <property type="component" value="Unassembled WGS sequence"/>
</dbReference>
<comment type="subcellular location">
    <subcellularLocation>
        <location evidence="1">Membrane</location>
        <topology evidence="1">Multi-pass membrane protein</topology>
    </subcellularLocation>
</comment>
<comment type="similarity">
    <text evidence="2 6">Belongs to the peroxisomal membrane protein PXMP2/4 family.</text>
</comment>
<accession>A0AAE0MFR0</accession>
<keyword evidence="3" id="KW-0812">Transmembrane</keyword>
<dbReference type="GO" id="GO:0005778">
    <property type="term" value="C:peroxisomal membrane"/>
    <property type="evidence" value="ECO:0007669"/>
    <property type="project" value="TreeGrafter"/>
</dbReference>
<evidence type="ECO:0000256" key="1">
    <source>
        <dbReference type="ARBA" id="ARBA00004141"/>
    </source>
</evidence>
<dbReference type="AlphaFoldDB" id="A0AAE0MFR0"/>
<organism evidence="8 9">
    <name type="scientific">Apodospora peruviana</name>
    <dbReference type="NCBI Taxonomy" id="516989"/>
    <lineage>
        <taxon>Eukaryota</taxon>
        <taxon>Fungi</taxon>
        <taxon>Dikarya</taxon>
        <taxon>Ascomycota</taxon>
        <taxon>Pezizomycotina</taxon>
        <taxon>Sordariomycetes</taxon>
        <taxon>Sordariomycetidae</taxon>
        <taxon>Sordariales</taxon>
        <taxon>Lasiosphaeriaceae</taxon>
        <taxon>Apodospora</taxon>
    </lineage>
</organism>